<dbReference type="Proteomes" id="UP001501231">
    <property type="component" value="Unassembled WGS sequence"/>
</dbReference>
<keyword evidence="2" id="KW-1185">Reference proteome</keyword>
<proteinExistence type="predicted"/>
<name>A0ABN3JDQ3_9ACTN</name>
<dbReference type="EMBL" id="BAAARW010000016">
    <property type="protein sequence ID" value="GAA2427752.1"/>
    <property type="molecule type" value="Genomic_DNA"/>
</dbReference>
<dbReference type="Pfam" id="PF02575">
    <property type="entry name" value="YbaB_DNA_bd"/>
    <property type="match status" value="2"/>
</dbReference>
<evidence type="ECO:0008006" key="3">
    <source>
        <dbReference type="Google" id="ProtNLM"/>
    </source>
</evidence>
<dbReference type="InterPro" id="IPR036894">
    <property type="entry name" value="YbaB-like_sf"/>
</dbReference>
<protein>
    <recommendedName>
        <fullName evidence="3">YbaB/EbfC family DNA-binding protein</fullName>
    </recommendedName>
</protein>
<gene>
    <name evidence="1" type="ORF">GCM10010191_45830</name>
</gene>
<dbReference type="RefSeq" id="WP_344591469.1">
    <property type="nucleotide sequence ID" value="NZ_BAAARW010000016.1"/>
</dbReference>
<dbReference type="Gene3D" id="3.30.1310.10">
    <property type="entry name" value="Nucleoid-associated protein YbaB-like domain"/>
    <property type="match status" value="2"/>
</dbReference>
<accession>A0ABN3JDQ3</accession>
<dbReference type="SUPFAM" id="SSF82607">
    <property type="entry name" value="YbaB-like"/>
    <property type="match status" value="2"/>
</dbReference>
<comment type="caution">
    <text evidence="1">The sequence shown here is derived from an EMBL/GenBank/DDBJ whole genome shotgun (WGS) entry which is preliminary data.</text>
</comment>
<evidence type="ECO:0000313" key="2">
    <source>
        <dbReference type="Proteomes" id="UP001501231"/>
    </source>
</evidence>
<sequence>MTVRGGVVDIWKLRDDLRTIRERADTVQATAESEDGLVSATVGSRGRLLHLDLDVRIFRAPDSRALAATISETLGRAREKAGKDLAALAAEVFATPPPAGRVPRPDPLPSEDRELTRSVLHLREGMAAVRSVAESPDGLIHAAVDERGSLTELRLDPRVYRGTDPRPLAEAIIETLRQAAERTQEQLFELLKPFLPVGVRREETDLGFDPLIHRLDRTLERGRHHG</sequence>
<reference evidence="1 2" key="1">
    <citation type="journal article" date="2019" name="Int. J. Syst. Evol. Microbiol.">
        <title>The Global Catalogue of Microorganisms (GCM) 10K type strain sequencing project: providing services to taxonomists for standard genome sequencing and annotation.</title>
        <authorList>
            <consortium name="The Broad Institute Genomics Platform"/>
            <consortium name="The Broad Institute Genome Sequencing Center for Infectious Disease"/>
            <person name="Wu L."/>
            <person name="Ma J."/>
        </authorList>
    </citation>
    <scope>NUCLEOTIDE SEQUENCE [LARGE SCALE GENOMIC DNA]</scope>
    <source>
        <strain evidence="1 2">JCM 3325</strain>
    </source>
</reference>
<dbReference type="InterPro" id="IPR004401">
    <property type="entry name" value="YbaB/EbfC"/>
</dbReference>
<organism evidence="1 2">
    <name type="scientific">Actinomadura vinacea</name>
    <dbReference type="NCBI Taxonomy" id="115336"/>
    <lineage>
        <taxon>Bacteria</taxon>
        <taxon>Bacillati</taxon>
        <taxon>Actinomycetota</taxon>
        <taxon>Actinomycetes</taxon>
        <taxon>Streptosporangiales</taxon>
        <taxon>Thermomonosporaceae</taxon>
        <taxon>Actinomadura</taxon>
    </lineage>
</organism>
<evidence type="ECO:0000313" key="1">
    <source>
        <dbReference type="EMBL" id="GAA2427752.1"/>
    </source>
</evidence>